<dbReference type="RefSeq" id="WP_138143068.1">
    <property type="nucleotide sequence ID" value="NZ_VBUF01000005.1"/>
</dbReference>
<protein>
    <recommendedName>
        <fullName evidence="3">Integrase</fullName>
    </recommendedName>
</protein>
<gene>
    <name evidence="1" type="ORF">FE246_09340</name>
</gene>
<sequence>MANLKGGTFEKQLKDAFHRLEAFGIGRVGKSDNLTHSDKLAQKREMYLKDVTNFFQSQNLTDKLNTLFIKENLDRFFNQRLENLSAKTQENYLRGFSSMLQGLEQKNIYIPLHLEDKEFFNDKVKIIKDEADIIVENRYINNVKEVIKNLYEIREISGLIAQTQYELSIRQAEAFELVKNPLKYLNNGFVNDLVGKGNHKYEQKEISFELEQKLLNNQNSLIDKSTYYNDLQNFSISSHDFRFTSARDKFEEKIKNGISEKEAKLQISRELNHKREAITDYYLKRTM</sequence>
<organism evidence="1 2">
    <name type="scientific">Aliarcobacter thereius</name>
    <dbReference type="NCBI Taxonomy" id="544718"/>
    <lineage>
        <taxon>Bacteria</taxon>
        <taxon>Pseudomonadati</taxon>
        <taxon>Campylobacterota</taxon>
        <taxon>Epsilonproteobacteria</taxon>
        <taxon>Campylobacterales</taxon>
        <taxon>Arcobacteraceae</taxon>
        <taxon>Aliarcobacter</taxon>
    </lineage>
</organism>
<dbReference type="EMBL" id="VBUF01000005">
    <property type="protein sequence ID" value="TLS71151.1"/>
    <property type="molecule type" value="Genomic_DNA"/>
</dbReference>
<proteinExistence type="predicted"/>
<evidence type="ECO:0000313" key="1">
    <source>
        <dbReference type="EMBL" id="TLS71151.1"/>
    </source>
</evidence>
<dbReference type="Proteomes" id="UP000308001">
    <property type="component" value="Unassembled WGS sequence"/>
</dbReference>
<evidence type="ECO:0000313" key="2">
    <source>
        <dbReference type="Proteomes" id="UP000308001"/>
    </source>
</evidence>
<reference evidence="1 2" key="1">
    <citation type="submission" date="2019-05" db="EMBL/GenBank/DDBJ databases">
        <title>Arcobacter cibarius and Arcobacter thereius providing challenges in identification an antibiotic susceptibility and Quinolone resistance.</title>
        <authorList>
            <person name="Busch A."/>
            <person name="Hanel I."/>
            <person name="Hotzel H."/>
            <person name="Tomaso H."/>
        </authorList>
    </citation>
    <scope>NUCLEOTIDE SEQUENCE [LARGE SCALE GENOMIC DNA]</scope>
    <source>
        <strain evidence="1 2">17CS1191_2</strain>
    </source>
</reference>
<name>A0A5R9GY03_9BACT</name>
<evidence type="ECO:0008006" key="3">
    <source>
        <dbReference type="Google" id="ProtNLM"/>
    </source>
</evidence>
<dbReference type="AlphaFoldDB" id="A0A5R9GY03"/>
<comment type="caution">
    <text evidence="1">The sequence shown here is derived from an EMBL/GenBank/DDBJ whole genome shotgun (WGS) entry which is preliminary data.</text>
</comment>
<accession>A0A5R9GY03</accession>